<dbReference type="OrthoDB" id="10635520at2759"/>
<organism evidence="1 2">
    <name type="scientific">Melipona quadrifasciata</name>
    <dbReference type="NCBI Taxonomy" id="166423"/>
    <lineage>
        <taxon>Eukaryota</taxon>
        <taxon>Metazoa</taxon>
        <taxon>Ecdysozoa</taxon>
        <taxon>Arthropoda</taxon>
        <taxon>Hexapoda</taxon>
        <taxon>Insecta</taxon>
        <taxon>Pterygota</taxon>
        <taxon>Neoptera</taxon>
        <taxon>Endopterygota</taxon>
        <taxon>Hymenoptera</taxon>
        <taxon>Apocrita</taxon>
        <taxon>Aculeata</taxon>
        <taxon>Apoidea</taxon>
        <taxon>Anthophila</taxon>
        <taxon>Apidae</taxon>
        <taxon>Melipona</taxon>
    </lineage>
</organism>
<name>A0A0N0U4T7_9HYME</name>
<protein>
    <submittedName>
        <fullName evidence="1">Uncharacterized protein</fullName>
    </submittedName>
</protein>
<evidence type="ECO:0000313" key="1">
    <source>
        <dbReference type="EMBL" id="KOX73221.1"/>
    </source>
</evidence>
<reference evidence="1 2" key="1">
    <citation type="submission" date="2015-07" db="EMBL/GenBank/DDBJ databases">
        <title>The genome of Melipona quadrifasciata.</title>
        <authorList>
            <person name="Pan H."/>
            <person name="Kapheim K."/>
        </authorList>
    </citation>
    <scope>NUCLEOTIDE SEQUENCE [LARGE SCALE GENOMIC DNA]</scope>
    <source>
        <strain evidence="1">0111107301</strain>
        <tissue evidence="1">Whole body</tissue>
    </source>
</reference>
<proteinExistence type="predicted"/>
<sequence length="282" mass="32030">MLFRKMWTGFTRRCEMFPMIENDGKASVQVFGDYSLLCEQGCCSNVDNKLDRSLLEQNSNSENEQRKSRFSRFYHPRKGIQLLSKRILVRETEGLTVVTQAKSIGLACTFPEMRIDHGGNTAPRGIVRNSINVSRLPYEVVQRLFARTSVAIWLTRGFNFLRTNQAELTPEQDLNSLWMGSFSKTSRHVDSQASIFSTFKACRTYKPDVLDDHVISIIAATVQTIVNNHRQTSMVAGPPVGNKKANPGVRHHLRRNESCEGVKDNAVVEGRMERISVKYIDI</sequence>
<gene>
    <name evidence="1" type="ORF">WN51_00332</name>
</gene>
<accession>A0A0N0U4T7</accession>
<evidence type="ECO:0000313" key="2">
    <source>
        <dbReference type="Proteomes" id="UP000053105"/>
    </source>
</evidence>
<keyword evidence="2" id="KW-1185">Reference proteome</keyword>
<dbReference type="Proteomes" id="UP000053105">
    <property type="component" value="Unassembled WGS sequence"/>
</dbReference>
<dbReference type="EMBL" id="KQ435801">
    <property type="protein sequence ID" value="KOX73221.1"/>
    <property type="molecule type" value="Genomic_DNA"/>
</dbReference>
<dbReference type="AlphaFoldDB" id="A0A0N0U4T7"/>